<reference evidence="1 2" key="1">
    <citation type="journal article" date="2011" name="MBio">
        <title>Evidence of a dominant lineage of Vibrio cholerae-specific lytic bacteriophages shed by cholera patients over a 10-year period in Dhaka, Bangladesh.</title>
        <authorList>
            <person name="Seed K.D."/>
            <person name="Bodi K.L."/>
            <person name="Kropinski A.M."/>
            <person name="Ackermann H.W."/>
            <person name="Calderwood S.B."/>
            <person name="Qadri F."/>
            <person name="Camilli A."/>
        </authorList>
    </citation>
    <scope>NUCLEOTIDE SEQUENCE [LARGE SCALE GENOMIC DNA]</scope>
</reference>
<dbReference type="GeneID" id="10228631"/>
<dbReference type="Proteomes" id="UP000007502">
    <property type="component" value="Segment"/>
</dbReference>
<keyword evidence="2" id="KW-1185">Reference proteome</keyword>
<dbReference type="RefSeq" id="YP_004251093.1">
    <property type="nucleotide sequence ID" value="NC_015157.1"/>
</dbReference>
<accession>F1D1H4</accession>
<name>F1D1H4_9CAUD</name>
<dbReference type="KEGG" id="vg:10228631"/>
<protein>
    <submittedName>
        <fullName evidence="1">Uncharacterized protein ORF151</fullName>
    </submittedName>
</protein>
<sequence length="52" mass="6276">MALLVNECKVRFYNGDKFVFYRVDKGLWRFAADESDSTWIPSQIEDEIKEWE</sequence>
<organism evidence="1 2">
    <name type="scientific">Vibrio phage ICP1</name>
    <dbReference type="NCBI Taxonomy" id="979525"/>
    <lineage>
        <taxon>Viruses</taxon>
        <taxon>Duplodnaviria</taxon>
        <taxon>Heunggongvirae</taxon>
        <taxon>Uroviricota</taxon>
        <taxon>Caudoviricetes</taxon>
        <taxon>Mohonavirus</taxon>
        <taxon>Mohonavirus ICP1</taxon>
    </lineage>
</organism>
<evidence type="ECO:0000313" key="1">
    <source>
        <dbReference type="EMBL" id="ADX87968.1"/>
    </source>
</evidence>
<dbReference type="EMBL" id="HQ641347">
    <property type="protein sequence ID" value="ADX87968.1"/>
    <property type="molecule type" value="Genomic_DNA"/>
</dbReference>
<proteinExistence type="predicted"/>
<gene>
    <name evidence="1" type="primary">ORF151</name>
</gene>
<evidence type="ECO:0000313" key="2">
    <source>
        <dbReference type="Proteomes" id="UP000007502"/>
    </source>
</evidence>